<evidence type="ECO:0000313" key="5">
    <source>
        <dbReference type="EMBL" id="JAU10582.1"/>
    </source>
</evidence>
<keyword evidence="4" id="KW-0067">ATP-binding</keyword>
<accession>A0A1J3CVG0</accession>
<keyword evidence="1" id="KW-0808">Transferase</keyword>
<gene>
    <name evidence="5" type="ORF">GA_TR9839_c15_g1_i1_g.32311</name>
</gene>
<keyword evidence="5" id="KW-0675">Receptor</keyword>
<evidence type="ECO:0000256" key="3">
    <source>
        <dbReference type="ARBA" id="ARBA00022777"/>
    </source>
</evidence>
<evidence type="ECO:0000256" key="4">
    <source>
        <dbReference type="ARBA" id="ARBA00022840"/>
    </source>
</evidence>
<organism evidence="5">
    <name type="scientific">Noccaea caerulescens</name>
    <name type="common">Alpine penny-cress</name>
    <name type="synonym">Thlaspi caerulescens</name>
    <dbReference type="NCBI Taxonomy" id="107243"/>
    <lineage>
        <taxon>Eukaryota</taxon>
        <taxon>Viridiplantae</taxon>
        <taxon>Streptophyta</taxon>
        <taxon>Embryophyta</taxon>
        <taxon>Tracheophyta</taxon>
        <taxon>Spermatophyta</taxon>
        <taxon>Magnoliopsida</taxon>
        <taxon>eudicotyledons</taxon>
        <taxon>Gunneridae</taxon>
        <taxon>Pentapetalae</taxon>
        <taxon>rosids</taxon>
        <taxon>malvids</taxon>
        <taxon>Brassicales</taxon>
        <taxon>Brassicaceae</taxon>
        <taxon>Coluteocarpeae</taxon>
        <taxon>Noccaea</taxon>
    </lineage>
</organism>
<keyword evidence="3 5" id="KW-0418">Kinase</keyword>
<dbReference type="AlphaFoldDB" id="A0A1J3CVG0"/>
<dbReference type="Gene3D" id="1.10.510.10">
    <property type="entry name" value="Transferase(Phosphotransferase) domain 1"/>
    <property type="match status" value="1"/>
</dbReference>
<name>A0A1J3CVG0_NOCCA</name>
<evidence type="ECO:0000256" key="1">
    <source>
        <dbReference type="ARBA" id="ARBA00022679"/>
    </source>
</evidence>
<dbReference type="GO" id="GO:0016301">
    <property type="term" value="F:kinase activity"/>
    <property type="evidence" value="ECO:0007669"/>
    <property type="project" value="UniProtKB-KW"/>
</dbReference>
<evidence type="ECO:0000256" key="2">
    <source>
        <dbReference type="ARBA" id="ARBA00022741"/>
    </source>
</evidence>
<dbReference type="EMBL" id="GEVI01021738">
    <property type="protein sequence ID" value="JAU10582.1"/>
    <property type="molecule type" value="Transcribed_RNA"/>
</dbReference>
<dbReference type="GO" id="GO:0005524">
    <property type="term" value="F:ATP binding"/>
    <property type="evidence" value="ECO:0007669"/>
    <property type="project" value="UniProtKB-KW"/>
</dbReference>
<dbReference type="InterPro" id="IPR052059">
    <property type="entry name" value="CR_Ser/Thr_kinase"/>
</dbReference>
<dbReference type="PANTHER" id="PTHR47973">
    <property type="entry name" value="CYSTEINE-RICH RECEPTOR-LIKE PROTEIN KINASE 3"/>
    <property type="match status" value="1"/>
</dbReference>
<keyword evidence="2" id="KW-0547">Nucleotide-binding</keyword>
<reference evidence="5" key="1">
    <citation type="submission" date="2016-07" db="EMBL/GenBank/DDBJ databases">
        <title>De novo transcriptome assembly of four accessions of the metal hyperaccumulator plant Noccaea caerulescens.</title>
        <authorList>
            <person name="Blande D."/>
            <person name="Halimaa P."/>
            <person name="Tervahauta A.I."/>
            <person name="Aarts M.G."/>
            <person name="Karenlampi S.O."/>
        </authorList>
    </citation>
    <scope>NUCLEOTIDE SEQUENCE</scope>
</reference>
<proteinExistence type="predicted"/>
<sequence length="126" mass="13586">MDIVDPVLEGDFNSKEAARMIKVALVCANSSPLLRPTMSEAVRMLEGEMEITEVMSDPGLYGHNLSISKLRDILDTNGTSSTSEVTHVTNQTATTVKSSVSGCDLYPLYPESMILNSTLELSSSSL</sequence>
<protein>
    <submittedName>
        <fullName evidence="5">Putative LRR receptor-like serine/threonine-protein kinase</fullName>
    </submittedName>
</protein>